<dbReference type="Pfam" id="PF00023">
    <property type="entry name" value="Ank"/>
    <property type="match status" value="1"/>
</dbReference>
<name>A0ABR3X8K8_9PEZI</name>
<feature type="region of interest" description="Disordered" evidence="6">
    <location>
        <begin position="432"/>
        <end position="475"/>
    </location>
</feature>
<dbReference type="Gene3D" id="1.25.40.20">
    <property type="entry name" value="Ankyrin repeat-containing domain"/>
    <property type="match status" value="2"/>
</dbReference>
<dbReference type="EMBL" id="JAWRVE010000031">
    <property type="protein sequence ID" value="KAL1871948.1"/>
    <property type="molecule type" value="Genomic_DNA"/>
</dbReference>
<feature type="domain" description="Peptidase S8/S53" evidence="7">
    <location>
        <begin position="545"/>
        <end position="614"/>
    </location>
</feature>
<dbReference type="PANTHER" id="PTHR24171:SF9">
    <property type="entry name" value="ANKYRIN REPEAT DOMAIN-CONTAINING PROTEIN 39"/>
    <property type="match status" value="1"/>
</dbReference>
<dbReference type="InterPro" id="IPR036852">
    <property type="entry name" value="Peptidase_S8/S53_dom_sf"/>
</dbReference>
<protein>
    <recommendedName>
        <fullName evidence="7">Peptidase S8/S53 domain-containing protein</fullName>
    </recommendedName>
</protein>
<keyword evidence="9" id="KW-1185">Reference proteome</keyword>
<comment type="similarity">
    <text evidence="5">Belongs to the peptidase S8 family.</text>
</comment>
<evidence type="ECO:0000256" key="2">
    <source>
        <dbReference type="ARBA" id="ARBA00022801"/>
    </source>
</evidence>
<gene>
    <name evidence="8" type="ORF">Daus18300_004584</name>
</gene>
<organism evidence="8 9">
    <name type="scientific">Diaporthe australafricana</name>
    <dbReference type="NCBI Taxonomy" id="127596"/>
    <lineage>
        <taxon>Eukaryota</taxon>
        <taxon>Fungi</taxon>
        <taxon>Dikarya</taxon>
        <taxon>Ascomycota</taxon>
        <taxon>Pezizomycotina</taxon>
        <taxon>Sordariomycetes</taxon>
        <taxon>Sordariomycetidae</taxon>
        <taxon>Diaporthales</taxon>
        <taxon>Diaporthaceae</taxon>
        <taxon>Diaporthe</taxon>
    </lineage>
</organism>
<dbReference type="PROSITE" id="PS50088">
    <property type="entry name" value="ANK_REPEAT"/>
    <property type="match status" value="5"/>
</dbReference>
<evidence type="ECO:0000259" key="7">
    <source>
        <dbReference type="Pfam" id="PF00082"/>
    </source>
</evidence>
<comment type="caution">
    <text evidence="8">The sequence shown here is derived from an EMBL/GenBank/DDBJ whole genome shotgun (WGS) entry which is preliminary data.</text>
</comment>
<dbReference type="Pfam" id="PF12796">
    <property type="entry name" value="Ank_2"/>
    <property type="match status" value="3"/>
</dbReference>
<dbReference type="PROSITE" id="PS51892">
    <property type="entry name" value="SUBTILASE"/>
    <property type="match status" value="1"/>
</dbReference>
<feature type="repeat" description="ANK" evidence="4">
    <location>
        <begin position="89"/>
        <end position="121"/>
    </location>
</feature>
<evidence type="ECO:0000256" key="1">
    <source>
        <dbReference type="ARBA" id="ARBA00022737"/>
    </source>
</evidence>
<dbReference type="PROSITE" id="PS00136">
    <property type="entry name" value="SUBTILASE_ASP"/>
    <property type="match status" value="1"/>
</dbReference>
<feature type="repeat" description="ANK" evidence="4">
    <location>
        <begin position="314"/>
        <end position="346"/>
    </location>
</feature>
<sequence length="642" mass="70213">MKHLHENDALTPDHPGRGGRRSGDNTRSPSPLAPQDGDTSAAGRVSPAIPYRIKTPGQVLHDAISLGDLDRVKRIIEASPECVDARNERGRTSLHVVAQSGRNDIVKLLISKGADINARSGWKYTPLAFAANSVRPDVVMTLLEAGADMELPSNDGCTPLHFAALKKEKKAHNSILILLIKGANSNALNKKGLTALQSALSEGRYLNVQTLCAFGADPAFKNPDGKDAFHYAESLDSDLKKQLASTLSKWESPGKQTRKIIPELSVFIREGGELDIGEMLFWASRHGHVSLVECILELFAEEKPSIVEYENPTKGWKSLHRAAWAGQSKAVKVLLAHGATIDARTPGQQSTPLHLAADKGRQRTVKALVDHGADILAKSRQDATAFWLAAAGRHVKTLEVLLQHSLRIEDFEQHQAALDHYKRARDHLAELEAGEKSKQDVGGAATPGGGPSTRNDSTTIRLDSQSPDAEPVTPVPSFVPALQKISYSIRKNVTGIEIFDDIAGGQGTVAMSRDFLYNRLQTFLNSYLHTIPEFQRDSSPTKASRKVRICVIDTGLDKTHPSVMAAVMDDRLRAEKTFKDNGGTDTNDEHGHGTHMMELILHVAPEADIYVAKIADARFIPEKDFHLIAKESFPIYSRGIYF</sequence>
<evidence type="ECO:0000256" key="4">
    <source>
        <dbReference type="PROSITE-ProRule" id="PRU00023"/>
    </source>
</evidence>
<feature type="region of interest" description="Disordered" evidence="6">
    <location>
        <begin position="1"/>
        <end position="44"/>
    </location>
</feature>
<feature type="repeat" description="ANK" evidence="4">
    <location>
        <begin position="122"/>
        <end position="154"/>
    </location>
</feature>
<dbReference type="InterPro" id="IPR002110">
    <property type="entry name" value="Ankyrin_rpt"/>
</dbReference>
<dbReference type="Proteomes" id="UP001583177">
    <property type="component" value="Unassembled WGS sequence"/>
</dbReference>
<dbReference type="InterPro" id="IPR023827">
    <property type="entry name" value="Peptidase_S8_Asp-AS"/>
</dbReference>
<evidence type="ECO:0000256" key="3">
    <source>
        <dbReference type="ARBA" id="ARBA00023043"/>
    </source>
</evidence>
<dbReference type="PRINTS" id="PR01415">
    <property type="entry name" value="ANKYRIN"/>
</dbReference>
<comment type="caution">
    <text evidence="5">Lacks conserved residue(s) required for the propagation of feature annotation.</text>
</comment>
<dbReference type="SUPFAM" id="SSF52743">
    <property type="entry name" value="Subtilisin-like"/>
    <property type="match status" value="1"/>
</dbReference>
<dbReference type="PANTHER" id="PTHR24171">
    <property type="entry name" value="ANKYRIN REPEAT DOMAIN-CONTAINING PROTEIN 39-RELATED"/>
    <property type="match status" value="1"/>
</dbReference>
<dbReference type="SUPFAM" id="SSF48403">
    <property type="entry name" value="Ankyrin repeat"/>
    <property type="match status" value="1"/>
</dbReference>
<evidence type="ECO:0000256" key="5">
    <source>
        <dbReference type="PROSITE-ProRule" id="PRU01240"/>
    </source>
</evidence>
<keyword evidence="2" id="KW-0378">Hydrolase</keyword>
<evidence type="ECO:0000313" key="8">
    <source>
        <dbReference type="EMBL" id="KAL1871948.1"/>
    </source>
</evidence>
<keyword evidence="3 4" id="KW-0040">ANK repeat</keyword>
<evidence type="ECO:0000256" key="6">
    <source>
        <dbReference type="SAM" id="MobiDB-lite"/>
    </source>
</evidence>
<feature type="repeat" description="ANK" evidence="4">
    <location>
        <begin position="155"/>
        <end position="190"/>
    </location>
</feature>
<keyword evidence="1" id="KW-0677">Repeat</keyword>
<dbReference type="InterPro" id="IPR000209">
    <property type="entry name" value="Peptidase_S8/S53_dom"/>
</dbReference>
<dbReference type="PROSITE" id="PS50297">
    <property type="entry name" value="ANK_REP_REGION"/>
    <property type="match status" value="4"/>
</dbReference>
<evidence type="ECO:0000313" key="9">
    <source>
        <dbReference type="Proteomes" id="UP001583177"/>
    </source>
</evidence>
<dbReference type="InterPro" id="IPR036770">
    <property type="entry name" value="Ankyrin_rpt-contain_sf"/>
</dbReference>
<feature type="repeat" description="ANK" evidence="4">
    <location>
        <begin position="348"/>
        <end position="380"/>
    </location>
</feature>
<dbReference type="SMART" id="SM00248">
    <property type="entry name" value="ANK"/>
    <property type="match status" value="8"/>
</dbReference>
<dbReference type="Gene3D" id="3.40.50.200">
    <property type="entry name" value="Peptidase S8/S53 domain"/>
    <property type="match status" value="1"/>
</dbReference>
<reference evidence="8 9" key="1">
    <citation type="journal article" date="2024" name="IMA Fungus">
        <title>IMA Genome - F19 : A genome assembly and annotation guide to empower mycologists, including annotated draft genome sequences of Ceratocystis pirilliformis, Diaporthe australafricana, Fusarium ophioides, Paecilomyces lecythidis, and Sporothrix stenoceras.</title>
        <authorList>
            <person name="Aylward J."/>
            <person name="Wilson A.M."/>
            <person name="Visagie C.M."/>
            <person name="Spraker J."/>
            <person name="Barnes I."/>
            <person name="Buitendag C."/>
            <person name="Ceriani C."/>
            <person name="Del Mar Angel L."/>
            <person name="du Plessis D."/>
            <person name="Fuchs T."/>
            <person name="Gasser K."/>
            <person name="Kramer D."/>
            <person name="Li W."/>
            <person name="Munsamy K."/>
            <person name="Piso A."/>
            <person name="Price J.L."/>
            <person name="Sonnekus B."/>
            <person name="Thomas C."/>
            <person name="van der Nest A."/>
            <person name="van Dijk A."/>
            <person name="van Heerden A."/>
            <person name="van Vuuren N."/>
            <person name="Yilmaz N."/>
            <person name="Duong T.A."/>
            <person name="van der Merwe N.A."/>
            <person name="Wingfield M.J."/>
            <person name="Wingfield B.D."/>
        </authorList>
    </citation>
    <scope>NUCLEOTIDE SEQUENCE [LARGE SCALE GENOMIC DNA]</scope>
    <source>
        <strain evidence="8 9">CMW 18300</strain>
    </source>
</reference>
<dbReference type="Pfam" id="PF00082">
    <property type="entry name" value="Peptidase_S8"/>
    <property type="match status" value="1"/>
</dbReference>
<proteinExistence type="inferred from homology"/>
<accession>A0ABR3X8K8</accession>
<feature type="compositionally biased region" description="Polar residues" evidence="6">
    <location>
        <begin position="454"/>
        <end position="467"/>
    </location>
</feature>